<dbReference type="RefSeq" id="WP_171559846.1">
    <property type="nucleotide sequence ID" value="NZ_JABFCS010000001.1"/>
</dbReference>
<dbReference type="InterPro" id="IPR015946">
    <property type="entry name" value="KH_dom-like_a/b"/>
</dbReference>
<dbReference type="InterPro" id="IPR003718">
    <property type="entry name" value="OsmC/Ohr_fam"/>
</dbReference>
<evidence type="ECO:0000313" key="2">
    <source>
        <dbReference type="Proteomes" id="UP000552954"/>
    </source>
</evidence>
<dbReference type="SUPFAM" id="SSF82784">
    <property type="entry name" value="OsmC-like"/>
    <property type="match status" value="1"/>
</dbReference>
<reference evidence="1 2" key="2">
    <citation type="submission" date="2020-06" db="EMBL/GenBank/DDBJ databases">
        <title>Ramlibacter rhizophilus sp. nov., isolated from rhizosphere soil of national flower Mugunghwa from South Korea.</title>
        <authorList>
            <person name="Zheng-Fei Y."/>
            <person name="Huan T."/>
        </authorList>
    </citation>
    <scope>NUCLEOTIDE SEQUENCE [LARGE SCALE GENOMIC DNA]</scope>
    <source>
        <strain evidence="1 2">B156</strain>
    </source>
</reference>
<dbReference type="Gene3D" id="3.30.300.20">
    <property type="match status" value="1"/>
</dbReference>
<dbReference type="InterPro" id="IPR036102">
    <property type="entry name" value="OsmC/Ohrsf"/>
</dbReference>
<name>A0A849KCH2_9BURK</name>
<reference evidence="1 2" key="1">
    <citation type="submission" date="2020-05" db="EMBL/GenBank/DDBJ databases">
        <authorList>
            <person name="Khan S.A."/>
            <person name="Jeon C.O."/>
            <person name="Chun B.H."/>
        </authorList>
    </citation>
    <scope>NUCLEOTIDE SEQUENCE [LARGE SCALE GENOMIC DNA]</scope>
    <source>
        <strain evidence="1 2">B156</strain>
    </source>
</reference>
<evidence type="ECO:0000313" key="1">
    <source>
        <dbReference type="EMBL" id="NNU43857.1"/>
    </source>
</evidence>
<dbReference type="PANTHER" id="PTHR42830">
    <property type="entry name" value="OSMOTICALLY INDUCIBLE FAMILY PROTEIN"/>
    <property type="match status" value="1"/>
</dbReference>
<dbReference type="Proteomes" id="UP000552954">
    <property type="component" value="Unassembled WGS sequence"/>
</dbReference>
<organism evidence="1 2">
    <name type="scientific">Ramlibacter montanisoli</name>
    <dbReference type="NCBI Taxonomy" id="2732512"/>
    <lineage>
        <taxon>Bacteria</taxon>
        <taxon>Pseudomonadati</taxon>
        <taxon>Pseudomonadota</taxon>
        <taxon>Betaproteobacteria</taxon>
        <taxon>Burkholderiales</taxon>
        <taxon>Comamonadaceae</taxon>
        <taxon>Ramlibacter</taxon>
    </lineage>
</organism>
<proteinExistence type="predicted"/>
<comment type="caution">
    <text evidence="1">The sequence shown here is derived from an EMBL/GenBank/DDBJ whole genome shotgun (WGS) entry which is preliminary data.</text>
</comment>
<dbReference type="AlphaFoldDB" id="A0A849KCH2"/>
<dbReference type="PANTHER" id="PTHR42830:SF2">
    <property type="entry name" value="OSMC_OHR FAMILY PROTEIN"/>
    <property type="match status" value="1"/>
</dbReference>
<dbReference type="InterPro" id="IPR052707">
    <property type="entry name" value="OsmC_Ohr_Peroxiredoxin"/>
</dbReference>
<dbReference type="Pfam" id="PF02566">
    <property type="entry name" value="OsmC"/>
    <property type="match status" value="1"/>
</dbReference>
<sequence>MATYGCTIEWSRGGEAFSDRKYSRAHHWRFDGGAVVPGSSSPHSVRPPYSDPSAVDPEEALVAAVSSCHMLWFLSLAAEQGYVIDSYTDAAEGHMARFADGRQGITEIVLRPQVVVSGPAAPDDAAIDALHHSAHGHCFIANSIRSEVHVEEAGGTPPASDGTRGSPA</sequence>
<keyword evidence="2" id="KW-1185">Reference proteome</keyword>
<accession>A0A849KCH2</accession>
<gene>
    <name evidence="1" type="ORF">HK415_12905</name>
</gene>
<protein>
    <submittedName>
        <fullName evidence="1">OsmC family peroxiredoxin</fullName>
    </submittedName>
</protein>
<dbReference type="EMBL" id="JABFCS010000001">
    <property type="protein sequence ID" value="NNU43857.1"/>
    <property type="molecule type" value="Genomic_DNA"/>
</dbReference>